<feature type="chain" id="PRO_5043122586" evidence="2">
    <location>
        <begin position="23"/>
        <end position="732"/>
    </location>
</feature>
<organism evidence="6">
    <name type="scientific">Enterobius vermicularis</name>
    <name type="common">Human pinworm</name>
    <dbReference type="NCBI Taxonomy" id="51028"/>
    <lineage>
        <taxon>Eukaryota</taxon>
        <taxon>Metazoa</taxon>
        <taxon>Ecdysozoa</taxon>
        <taxon>Nematoda</taxon>
        <taxon>Chromadorea</taxon>
        <taxon>Rhabditida</taxon>
        <taxon>Spirurina</taxon>
        <taxon>Oxyuridomorpha</taxon>
        <taxon>Oxyuroidea</taxon>
        <taxon>Oxyuridae</taxon>
        <taxon>Enterobius</taxon>
    </lineage>
</organism>
<dbReference type="Proteomes" id="UP000274131">
    <property type="component" value="Unassembled WGS sequence"/>
</dbReference>
<protein>
    <submittedName>
        <fullName evidence="6">VWFA domain-containing protein</fullName>
    </submittedName>
</protein>
<name>A0A0N4V1E4_ENTVE</name>
<evidence type="ECO:0000256" key="2">
    <source>
        <dbReference type="SAM" id="SignalP"/>
    </source>
</evidence>
<dbReference type="WBParaSite" id="EVEC_0000376901-mRNA-1">
    <property type="protein sequence ID" value="EVEC_0000376901-mRNA-1"/>
    <property type="gene ID" value="EVEC_0000376901"/>
</dbReference>
<evidence type="ECO:0000313" key="5">
    <source>
        <dbReference type="Proteomes" id="UP000274131"/>
    </source>
</evidence>
<sequence>MVVMAYLNCLLLLLLLTSPALALNKKQRHEQLQQHHERQQQSIETSDHISDEQAKLVTSSIATTTAEPAATATERTLLNLESCLPKVDIVFVLDTSGNVEQIYREHIKWTVEVVNTLPVREDAVRVAALQYAGSPITEFSLGTYSNGSEVSEHLKKITFQSGLTRTGYALRKAEAELFREDKGARLSDPYLSDATKIIILFTDGLSIDDPLKPARQLRDNKNVKIYVVSVGSDGFEPEMNRIAGIKGNVYGPRDLEHLKESLLRDIEKAQNCSTPAVSTEIPVVSTALNESPDLYNATTNSLQNSEVENITVSLAELENASNAVIEILTAGKDNSSAGAAESLDNNTVLVSSTEDSVAELNKTVAFDINGTSEAVVTKEPAQTGQFINATQGSDDAAQLQPSVSSELTTKKTVEKEVINKQTKRPSKVKQGAKKAESLSGKVEEKSKSDEAKSVIGETDPNKSKLTSVPSEKPAAESHPELSQKTQNGTIHATQGSTAKIQKPQLQYDLTSVTKSPSEPYESYAKKVVKENEERRKSTRKPTTPKPYVRRTDGTCPADVIFLIDSSGSVKSIYDQQKQYVGDILEEAQMADHEHRVALVQFAGMNHQRTEWGFDAFDEKEELMLAFAGVRHFTGTTFIGRALNVVLKLLESRRAYVPTIVVLLSDGFSQDDASVPASTIRRSPGVDFYAVSISDLSNTEYLEGLTGDPSRVYIGEESEELKRYLIKLFRCET</sequence>
<feature type="compositionally biased region" description="Basic and acidic residues" evidence="1">
    <location>
        <begin position="29"/>
        <end position="47"/>
    </location>
</feature>
<feature type="signal peptide" evidence="2">
    <location>
        <begin position="1"/>
        <end position="22"/>
    </location>
</feature>
<feature type="region of interest" description="Disordered" evidence="1">
    <location>
        <begin position="392"/>
        <end position="504"/>
    </location>
</feature>
<dbReference type="Gene3D" id="3.40.50.410">
    <property type="entry name" value="von Willebrand factor, type A domain"/>
    <property type="match status" value="2"/>
</dbReference>
<feature type="region of interest" description="Disordered" evidence="1">
    <location>
        <begin position="527"/>
        <end position="550"/>
    </location>
</feature>
<feature type="domain" description="VWFA" evidence="3">
    <location>
        <begin position="558"/>
        <end position="727"/>
    </location>
</feature>
<reference evidence="6" key="1">
    <citation type="submission" date="2017-02" db="UniProtKB">
        <authorList>
            <consortium name="WormBaseParasite"/>
        </authorList>
    </citation>
    <scope>IDENTIFICATION</scope>
</reference>
<evidence type="ECO:0000313" key="6">
    <source>
        <dbReference type="WBParaSite" id="EVEC_0000376901-mRNA-1"/>
    </source>
</evidence>
<feature type="compositionally biased region" description="Basic and acidic residues" evidence="1">
    <location>
        <begin position="433"/>
        <end position="452"/>
    </location>
</feature>
<dbReference type="EMBL" id="UXUI01007604">
    <property type="protein sequence ID" value="VDD88334.1"/>
    <property type="molecule type" value="Genomic_DNA"/>
</dbReference>
<evidence type="ECO:0000256" key="1">
    <source>
        <dbReference type="SAM" id="MobiDB-lite"/>
    </source>
</evidence>
<dbReference type="Pfam" id="PF00092">
    <property type="entry name" value="VWA"/>
    <property type="match status" value="2"/>
</dbReference>
<dbReference type="SMART" id="SM00327">
    <property type="entry name" value="VWA"/>
    <property type="match status" value="2"/>
</dbReference>
<feature type="domain" description="VWFA" evidence="3">
    <location>
        <begin position="88"/>
        <end position="266"/>
    </location>
</feature>
<feature type="region of interest" description="Disordered" evidence="1">
    <location>
        <begin position="28"/>
        <end position="47"/>
    </location>
</feature>
<dbReference type="AlphaFoldDB" id="A0A0N4V1E4"/>
<dbReference type="PANTHER" id="PTHR24020">
    <property type="entry name" value="COLLAGEN ALPHA"/>
    <property type="match status" value="1"/>
</dbReference>
<dbReference type="SUPFAM" id="SSF53300">
    <property type="entry name" value="vWA-like"/>
    <property type="match status" value="2"/>
</dbReference>
<feature type="compositionally biased region" description="Basic and acidic residues" evidence="1">
    <location>
        <begin position="408"/>
        <end position="418"/>
    </location>
</feature>
<dbReference type="InterPro" id="IPR050525">
    <property type="entry name" value="ECM_Assembly_Org"/>
</dbReference>
<reference evidence="4 5" key="2">
    <citation type="submission" date="2018-10" db="EMBL/GenBank/DDBJ databases">
        <authorList>
            <consortium name="Pathogen Informatics"/>
        </authorList>
    </citation>
    <scope>NUCLEOTIDE SEQUENCE [LARGE SCALE GENOMIC DNA]</scope>
</reference>
<keyword evidence="2" id="KW-0732">Signal</keyword>
<keyword evidence="5" id="KW-1185">Reference proteome</keyword>
<dbReference type="InterPro" id="IPR036465">
    <property type="entry name" value="vWFA_dom_sf"/>
</dbReference>
<feature type="compositionally biased region" description="Polar residues" evidence="1">
    <location>
        <begin position="392"/>
        <end position="407"/>
    </location>
</feature>
<gene>
    <name evidence="4" type="ORF">EVEC_LOCUS3477</name>
</gene>
<feature type="compositionally biased region" description="Polar residues" evidence="1">
    <location>
        <begin position="482"/>
        <end position="504"/>
    </location>
</feature>
<dbReference type="STRING" id="51028.A0A0N4V1E4"/>
<evidence type="ECO:0000313" key="4">
    <source>
        <dbReference type="EMBL" id="VDD88334.1"/>
    </source>
</evidence>
<dbReference type="PANTHER" id="PTHR24020:SF84">
    <property type="entry name" value="VWFA DOMAIN-CONTAINING PROTEIN"/>
    <property type="match status" value="1"/>
</dbReference>
<evidence type="ECO:0000259" key="3">
    <source>
        <dbReference type="PROSITE" id="PS50234"/>
    </source>
</evidence>
<proteinExistence type="predicted"/>
<dbReference type="InterPro" id="IPR002035">
    <property type="entry name" value="VWF_A"/>
</dbReference>
<accession>A0A0N4V1E4</accession>
<feature type="compositionally biased region" description="Basic residues" evidence="1">
    <location>
        <begin position="421"/>
        <end position="432"/>
    </location>
</feature>
<dbReference type="OrthoDB" id="6132182at2759"/>
<dbReference type="PROSITE" id="PS50234">
    <property type="entry name" value="VWFA"/>
    <property type="match status" value="2"/>
</dbReference>
<dbReference type="PRINTS" id="PR00453">
    <property type="entry name" value="VWFADOMAIN"/>
</dbReference>